<reference evidence="4 5" key="1">
    <citation type="submission" date="2016-10" db="EMBL/GenBank/DDBJ databases">
        <authorList>
            <person name="de Groot N.N."/>
        </authorList>
    </citation>
    <scope>NUCLEOTIDE SEQUENCE [LARGE SCALE GENOMIC DNA]</scope>
    <source>
        <strain evidence="4 5">CPCC 202699</strain>
    </source>
</reference>
<evidence type="ECO:0000256" key="2">
    <source>
        <dbReference type="SAM" id="SignalP"/>
    </source>
</evidence>
<feature type="domain" description="DUF4232" evidence="3">
    <location>
        <begin position="74"/>
        <end position="208"/>
    </location>
</feature>
<dbReference type="PROSITE" id="PS51257">
    <property type="entry name" value="PROKAR_LIPOPROTEIN"/>
    <property type="match status" value="1"/>
</dbReference>
<evidence type="ECO:0000259" key="3">
    <source>
        <dbReference type="Pfam" id="PF14016"/>
    </source>
</evidence>
<name>A0A1H3STM1_9PSEU</name>
<gene>
    <name evidence="4" type="ORF">SAMN05421504_115123</name>
</gene>
<protein>
    <recommendedName>
        <fullName evidence="3">DUF4232 domain-containing protein</fullName>
    </recommendedName>
</protein>
<dbReference type="OrthoDB" id="3268346at2"/>
<feature type="region of interest" description="Disordered" evidence="1">
    <location>
        <begin position="27"/>
        <end position="73"/>
    </location>
</feature>
<feature type="compositionally biased region" description="Low complexity" evidence="1">
    <location>
        <begin position="45"/>
        <end position="58"/>
    </location>
</feature>
<dbReference type="Pfam" id="PF14016">
    <property type="entry name" value="DUF4232"/>
    <property type="match status" value="1"/>
</dbReference>
<feature type="compositionally biased region" description="Pro residues" evidence="1">
    <location>
        <begin position="34"/>
        <end position="44"/>
    </location>
</feature>
<dbReference type="STRING" id="589385.SAMN05421504_115123"/>
<evidence type="ECO:0000313" key="5">
    <source>
        <dbReference type="Proteomes" id="UP000199515"/>
    </source>
</evidence>
<dbReference type="InterPro" id="IPR025326">
    <property type="entry name" value="DUF4232"/>
</dbReference>
<keyword evidence="2" id="KW-0732">Signal</keyword>
<organism evidence="4 5">
    <name type="scientific">Amycolatopsis xylanica</name>
    <dbReference type="NCBI Taxonomy" id="589385"/>
    <lineage>
        <taxon>Bacteria</taxon>
        <taxon>Bacillati</taxon>
        <taxon>Actinomycetota</taxon>
        <taxon>Actinomycetes</taxon>
        <taxon>Pseudonocardiales</taxon>
        <taxon>Pseudonocardiaceae</taxon>
        <taxon>Amycolatopsis</taxon>
    </lineage>
</organism>
<evidence type="ECO:0000256" key="1">
    <source>
        <dbReference type="SAM" id="MobiDB-lite"/>
    </source>
</evidence>
<dbReference type="AlphaFoldDB" id="A0A1H3STM1"/>
<proteinExistence type="predicted"/>
<feature type="signal peptide" evidence="2">
    <location>
        <begin position="1"/>
        <end position="19"/>
    </location>
</feature>
<dbReference type="RefSeq" id="WP_091299789.1">
    <property type="nucleotide sequence ID" value="NZ_FNON01000015.1"/>
</dbReference>
<feature type="chain" id="PRO_5038770007" description="DUF4232 domain-containing protein" evidence="2">
    <location>
        <begin position="20"/>
        <end position="211"/>
    </location>
</feature>
<dbReference type="Proteomes" id="UP000199515">
    <property type="component" value="Unassembled WGS sequence"/>
</dbReference>
<evidence type="ECO:0000313" key="4">
    <source>
        <dbReference type="EMBL" id="SDZ41336.1"/>
    </source>
</evidence>
<accession>A0A1H3STM1</accession>
<sequence>MVRTKVTRVGMVAGSVALAAALAACGNSPSNNPAAPPSSSPAPSSPSSSESPSSSAAPTSTVQQAAPKPDDGLCKAKDVQLSLGTGDGAAGTVYRPLLIKNVSGKPCTIQGFPGISYVAGEDGHQVGKDAFRDGTKGEAVTLANGQSAAADIGFVQVRNFDPGACRPTEVKGLRVYLPQETASNFVPAPGTGCAGKEIPGNQLTVKTVHKA</sequence>
<dbReference type="EMBL" id="FNON01000015">
    <property type="protein sequence ID" value="SDZ41336.1"/>
    <property type="molecule type" value="Genomic_DNA"/>
</dbReference>
<keyword evidence="5" id="KW-1185">Reference proteome</keyword>